<evidence type="ECO:0000256" key="1">
    <source>
        <dbReference type="SAM" id="Coils"/>
    </source>
</evidence>
<accession>A0AAX3BDR5</accession>
<keyword evidence="1" id="KW-0175">Coiled coil</keyword>
<dbReference type="KEGG" id="taqu:KDW03_01005"/>
<dbReference type="Proteomes" id="UP001056539">
    <property type="component" value="Chromosome"/>
</dbReference>
<reference evidence="2" key="2">
    <citation type="submission" date="2022-06" db="EMBL/GenBank/DDBJ databases">
        <title>Thermospira aquatica gen. nov., sp. nov.</title>
        <authorList>
            <person name="Ben Ali Gam Z."/>
            <person name="Labat M."/>
        </authorList>
    </citation>
    <scope>NUCLEOTIDE SEQUENCE</scope>
    <source>
        <strain evidence="2">F1F22</strain>
    </source>
</reference>
<sequence>MELPEGIRSMVYTNNALERLLKNFKRRLKQWKCVKARLQLRNIFTCY</sequence>
<name>A0AAX3BDR5_9SPIR</name>
<dbReference type="EMBL" id="CP073355">
    <property type="protein sequence ID" value="URA10412.1"/>
    <property type="molecule type" value="Genomic_DNA"/>
</dbReference>
<gene>
    <name evidence="2" type="ORF">KDW03_01005</name>
</gene>
<evidence type="ECO:0000313" key="3">
    <source>
        <dbReference type="Proteomes" id="UP001056539"/>
    </source>
</evidence>
<protein>
    <recommendedName>
        <fullName evidence="4">Transposase</fullName>
    </recommendedName>
</protein>
<feature type="coiled-coil region" evidence="1">
    <location>
        <begin position="14"/>
        <end position="41"/>
    </location>
</feature>
<evidence type="ECO:0000313" key="2">
    <source>
        <dbReference type="EMBL" id="URA10412.1"/>
    </source>
</evidence>
<keyword evidence="3" id="KW-1185">Reference proteome</keyword>
<reference evidence="2" key="1">
    <citation type="submission" date="2021-04" db="EMBL/GenBank/DDBJ databases">
        <authorList>
            <person name="Postec A."/>
        </authorList>
    </citation>
    <scope>NUCLEOTIDE SEQUENCE</scope>
    <source>
        <strain evidence="2">F1F22</strain>
    </source>
</reference>
<evidence type="ECO:0008006" key="4">
    <source>
        <dbReference type="Google" id="ProtNLM"/>
    </source>
</evidence>
<organism evidence="2 3">
    <name type="scientific">Thermospira aquatica</name>
    <dbReference type="NCBI Taxonomy" id="2828656"/>
    <lineage>
        <taxon>Bacteria</taxon>
        <taxon>Pseudomonadati</taxon>
        <taxon>Spirochaetota</taxon>
        <taxon>Spirochaetia</taxon>
        <taxon>Brevinematales</taxon>
        <taxon>Thermospiraceae</taxon>
        <taxon>Thermospira</taxon>
    </lineage>
</organism>
<dbReference type="AlphaFoldDB" id="A0AAX3BDR5"/>
<proteinExistence type="predicted"/>